<gene>
    <name evidence="2" type="ORF">FC27_GL001215</name>
</gene>
<dbReference type="InterPro" id="IPR009061">
    <property type="entry name" value="DNA-bd_dom_put_sf"/>
</dbReference>
<dbReference type="PATRIC" id="fig|1423815.3.peg.1246"/>
<evidence type="ECO:0008006" key="4">
    <source>
        <dbReference type="Google" id="ProtNLM"/>
    </source>
</evidence>
<dbReference type="Proteomes" id="UP000051647">
    <property type="component" value="Unassembled WGS sequence"/>
</dbReference>
<proteinExistence type="predicted"/>
<sequence>MGEQLLTNAKTTKFLTPAQAAEILGISVATLRKYSLIVEHSTNNSGYFERNKQNNRLYTQKNIDDFNKMVELGHGPKMTLESAAKQIYPVSEADQAQAGDKSNGTHNAQVANLENTIKELRANIEQQDHVIQNLSKKILKLQESTSAEDESTDDKDNKDEKYQEYLQKVREAKNKKDKADAKDDADTETAEKPDSEEGKNSKLKTLVNMQVNDDKKGHWWNRFLK</sequence>
<name>A0A0R1S8L5_9LACO</name>
<dbReference type="AlphaFoldDB" id="A0A0R1S8L5"/>
<dbReference type="EMBL" id="AZFA01000025">
    <property type="protein sequence ID" value="KRL65846.1"/>
    <property type="molecule type" value="Genomic_DNA"/>
</dbReference>
<accession>A0A0R1S8L5</accession>
<reference evidence="2 3" key="1">
    <citation type="journal article" date="2015" name="Genome Announc.">
        <title>Expanding the biotechnology potential of lactobacilli through comparative genomics of 213 strains and associated genera.</title>
        <authorList>
            <person name="Sun Z."/>
            <person name="Harris H.M."/>
            <person name="McCann A."/>
            <person name="Guo C."/>
            <person name="Argimon S."/>
            <person name="Zhang W."/>
            <person name="Yang X."/>
            <person name="Jeffery I.B."/>
            <person name="Cooney J.C."/>
            <person name="Kagawa T.F."/>
            <person name="Liu W."/>
            <person name="Song Y."/>
            <person name="Salvetti E."/>
            <person name="Wrobel A."/>
            <person name="Rasinkangas P."/>
            <person name="Parkhill J."/>
            <person name="Rea M.C."/>
            <person name="O'Sullivan O."/>
            <person name="Ritari J."/>
            <person name="Douillard F.P."/>
            <person name="Paul Ross R."/>
            <person name="Yang R."/>
            <person name="Briner A.E."/>
            <person name="Felis G.E."/>
            <person name="de Vos W.M."/>
            <person name="Barrangou R."/>
            <person name="Klaenhammer T.R."/>
            <person name="Caufield P.W."/>
            <person name="Cui Y."/>
            <person name="Zhang H."/>
            <person name="O'Toole P.W."/>
        </authorList>
    </citation>
    <scope>NUCLEOTIDE SEQUENCE [LARGE SCALE GENOMIC DNA]</scope>
    <source>
        <strain evidence="2 3">DSM 14857</strain>
    </source>
</reference>
<evidence type="ECO:0000313" key="2">
    <source>
        <dbReference type="EMBL" id="KRL65846.1"/>
    </source>
</evidence>
<dbReference type="eggNOG" id="ENOG5033CQY">
    <property type="taxonomic scope" value="Bacteria"/>
</dbReference>
<keyword evidence="3" id="KW-1185">Reference proteome</keyword>
<dbReference type="SUPFAM" id="SSF46955">
    <property type="entry name" value="Putative DNA-binding domain"/>
    <property type="match status" value="1"/>
</dbReference>
<dbReference type="STRING" id="1423815.FC27_GL001215"/>
<comment type="caution">
    <text evidence="2">The sequence shown here is derived from an EMBL/GenBank/DDBJ whole genome shotgun (WGS) entry which is preliminary data.</text>
</comment>
<dbReference type="Gene3D" id="1.10.1660.10">
    <property type="match status" value="1"/>
</dbReference>
<feature type="compositionally biased region" description="Basic and acidic residues" evidence="1">
    <location>
        <begin position="154"/>
        <end position="200"/>
    </location>
</feature>
<evidence type="ECO:0000256" key="1">
    <source>
        <dbReference type="SAM" id="MobiDB-lite"/>
    </source>
</evidence>
<organism evidence="2 3">
    <name type="scientific">Companilactobacillus versmoldensis DSM 14857 = KCTC 3814</name>
    <dbReference type="NCBI Taxonomy" id="1423815"/>
    <lineage>
        <taxon>Bacteria</taxon>
        <taxon>Bacillati</taxon>
        <taxon>Bacillota</taxon>
        <taxon>Bacilli</taxon>
        <taxon>Lactobacillales</taxon>
        <taxon>Lactobacillaceae</taxon>
        <taxon>Companilactobacillus</taxon>
    </lineage>
</organism>
<evidence type="ECO:0000313" key="3">
    <source>
        <dbReference type="Proteomes" id="UP000051647"/>
    </source>
</evidence>
<feature type="region of interest" description="Disordered" evidence="1">
    <location>
        <begin position="142"/>
        <end position="211"/>
    </location>
</feature>
<protein>
    <recommendedName>
        <fullName evidence="4">HTH merR-type domain-containing protein</fullName>
    </recommendedName>
</protein>